<dbReference type="SUPFAM" id="SSF48452">
    <property type="entry name" value="TPR-like"/>
    <property type="match status" value="1"/>
</dbReference>
<sequence>MKNMIVACSLLLAFGTAQAQPYGHFDMRQVLMPHAEGDASYQLNLEYLDRVLDDLAGHARNYPPAFDNQGDKRQALNDAKKLSDMLEIVAGGGQADTELLMRAGFLNSMAYNLDVPKSGERAQAAFAAVLQREPDNANAHYLYGSFLAGMGHAKEALPHLDRAVELGQQEALYSLGMAYLTLGDKDAALRELEAYQAGHPNDRSVGGLIEAVRSGAGSVQR</sequence>
<feature type="signal peptide" evidence="2">
    <location>
        <begin position="1"/>
        <end position="19"/>
    </location>
</feature>
<evidence type="ECO:0000256" key="2">
    <source>
        <dbReference type="SAM" id="SignalP"/>
    </source>
</evidence>
<accession>A0ABS7FBY3</accession>
<dbReference type="Gene3D" id="1.25.40.10">
    <property type="entry name" value="Tetratricopeptide repeat domain"/>
    <property type="match status" value="1"/>
</dbReference>
<reference evidence="3 4" key="1">
    <citation type="submission" date="2021-05" db="EMBL/GenBank/DDBJ databases">
        <title>Draft Whole Genome Sequencing Of Biosensor Chromobacterium violaceum Strain CV026 Reveals A Regulatory RNA In Chromobacterium violaceum Phenotype Regulatory Network.</title>
        <authorList>
            <person name="Hong K.W."/>
            <person name="Chan K.G."/>
            <person name="Chang C.-Y."/>
        </authorList>
    </citation>
    <scope>NUCLEOTIDE SEQUENCE [LARGE SCALE GENOMIC DNA]</scope>
    <source>
        <strain evidence="3 4">ATCC 31532</strain>
    </source>
</reference>
<dbReference type="GeneID" id="89686997"/>
<name>A0ABS7FBY3_9NEIS</name>
<comment type="caution">
    <text evidence="3">The sequence shown here is derived from an EMBL/GenBank/DDBJ whole genome shotgun (WGS) entry which is preliminary data.</text>
</comment>
<feature type="repeat" description="TPR" evidence="1">
    <location>
        <begin position="169"/>
        <end position="202"/>
    </location>
</feature>
<dbReference type="Pfam" id="PF14559">
    <property type="entry name" value="TPR_19"/>
    <property type="match status" value="1"/>
</dbReference>
<protein>
    <submittedName>
        <fullName evidence="3">Tetratricopeptide repeat protein</fullName>
    </submittedName>
</protein>
<dbReference type="RefSeq" id="WP_043575386.1">
    <property type="nucleotide sequence ID" value="NZ_CP142381.1"/>
</dbReference>
<keyword evidence="2" id="KW-0732">Signal</keyword>
<evidence type="ECO:0000313" key="4">
    <source>
        <dbReference type="Proteomes" id="UP000711178"/>
    </source>
</evidence>
<dbReference type="EMBL" id="JAHDTB010000002">
    <property type="protein sequence ID" value="MBW8286828.1"/>
    <property type="molecule type" value="Genomic_DNA"/>
</dbReference>
<evidence type="ECO:0000256" key="1">
    <source>
        <dbReference type="PROSITE-ProRule" id="PRU00339"/>
    </source>
</evidence>
<dbReference type="Proteomes" id="UP000711178">
    <property type="component" value="Unassembled WGS sequence"/>
</dbReference>
<dbReference type="InterPro" id="IPR019734">
    <property type="entry name" value="TPR_rpt"/>
</dbReference>
<dbReference type="InterPro" id="IPR011990">
    <property type="entry name" value="TPR-like_helical_dom_sf"/>
</dbReference>
<keyword evidence="4" id="KW-1185">Reference proteome</keyword>
<organism evidence="3 4">
    <name type="scientific">Chromobacterium subtsugae</name>
    <dbReference type="NCBI Taxonomy" id="251747"/>
    <lineage>
        <taxon>Bacteria</taxon>
        <taxon>Pseudomonadati</taxon>
        <taxon>Pseudomonadota</taxon>
        <taxon>Betaproteobacteria</taxon>
        <taxon>Neisseriales</taxon>
        <taxon>Chromobacteriaceae</taxon>
        <taxon>Chromobacterium</taxon>
    </lineage>
</organism>
<gene>
    <name evidence="3" type="ORF">KIF53_04225</name>
</gene>
<proteinExistence type="predicted"/>
<evidence type="ECO:0000313" key="3">
    <source>
        <dbReference type="EMBL" id="MBW8286828.1"/>
    </source>
</evidence>
<keyword evidence="1" id="KW-0802">TPR repeat</keyword>
<dbReference type="PROSITE" id="PS50005">
    <property type="entry name" value="TPR"/>
    <property type="match status" value="1"/>
</dbReference>
<feature type="chain" id="PRO_5046072436" evidence="2">
    <location>
        <begin position="20"/>
        <end position="221"/>
    </location>
</feature>